<protein>
    <submittedName>
        <fullName evidence="2">Glycosyl transferase family 2</fullName>
    </submittedName>
</protein>
<sequence length="328" mass="36657">MASVDIVIPCYQHGHFLRDCVDSVLGQQVSNLRVLIIDNASTDSSPQVARELAARHNCVETVLRARNLGHHASFNEGVDWAKADYFMVLCSDDLLAPGSLARMVSAMEQHPQTSFAYGADVHWHEGEPFPALSDACSPASWRVLDGTDFIIDRCRTPEAYIAAGMVLARTSAHKTAGHYRTDLPHTDDFEMLLRLARLGKVAQTPAVLGVKRMHGHNRTHDFLAERTRDLVERVAALDSFFSREGRTMADADRLLRLGRRSIAERAYWCGVKDLTRGRASAIALFRLAVRLDPRVALMPPFRYLFRMDRSLLEIVRGMDQAAHPPAKS</sequence>
<dbReference type="Gene3D" id="3.90.550.10">
    <property type="entry name" value="Spore Coat Polysaccharide Biosynthesis Protein SpsA, Chain A"/>
    <property type="match status" value="1"/>
</dbReference>
<dbReference type="CDD" id="cd00761">
    <property type="entry name" value="Glyco_tranf_GTA_type"/>
    <property type="match status" value="1"/>
</dbReference>
<dbReference type="RefSeq" id="WP_132074386.1">
    <property type="nucleotide sequence ID" value="NZ_SLVU01000006.1"/>
</dbReference>
<dbReference type="PANTHER" id="PTHR43685:SF11">
    <property type="entry name" value="GLYCOSYLTRANSFERASE TAGX-RELATED"/>
    <property type="match status" value="1"/>
</dbReference>
<organism evidence="2 3">
    <name type="scientific">Sinorhizobium americanum</name>
    <dbReference type="NCBI Taxonomy" id="194963"/>
    <lineage>
        <taxon>Bacteria</taxon>
        <taxon>Pseudomonadati</taxon>
        <taxon>Pseudomonadota</taxon>
        <taxon>Alphaproteobacteria</taxon>
        <taxon>Hyphomicrobiales</taxon>
        <taxon>Rhizobiaceae</taxon>
        <taxon>Sinorhizobium/Ensifer group</taxon>
        <taxon>Sinorhizobium</taxon>
    </lineage>
</organism>
<evidence type="ECO:0000313" key="2">
    <source>
        <dbReference type="EMBL" id="TCN31290.1"/>
    </source>
</evidence>
<dbReference type="Proteomes" id="UP000295043">
    <property type="component" value="Unassembled WGS sequence"/>
</dbReference>
<dbReference type="AlphaFoldDB" id="A0A4V2RF55"/>
<reference evidence="2 3" key="1">
    <citation type="submission" date="2019-03" db="EMBL/GenBank/DDBJ databases">
        <title>Genomic Encyclopedia of Type Strains, Phase IV (KMG-V): Genome sequencing to study the core and pangenomes of soil and plant-associated prokaryotes.</title>
        <authorList>
            <person name="Whitman W."/>
        </authorList>
    </citation>
    <scope>NUCLEOTIDE SEQUENCE [LARGE SCALE GENOMIC DNA]</scope>
    <source>
        <strain evidence="2 3">23C40</strain>
    </source>
</reference>
<feature type="domain" description="Glycosyltransferase 2-like" evidence="1">
    <location>
        <begin position="6"/>
        <end position="133"/>
    </location>
</feature>
<comment type="caution">
    <text evidence="2">The sequence shown here is derived from an EMBL/GenBank/DDBJ whole genome shotgun (WGS) entry which is preliminary data.</text>
</comment>
<dbReference type="GO" id="GO:0016740">
    <property type="term" value="F:transferase activity"/>
    <property type="evidence" value="ECO:0007669"/>
    <property type="project" value="UniProtKB-KW"/>
</dbReference>
<accession>A0A4V2RF55</accession>
<dbReference type="InterPro" id="IPR029044">
    <property type="entry name" value="Nucleotide-diphossugar_trans"/>
</dbReference>
<dbReference type="SUPFAM" id="SSF53448">
    <property type="entry name" value="Nucleotide-diphospho-sugar transferases"/>
    <property type="match status" value="1"/>
</dbReference>
<dbReference type="InterPro" id="IPR001173">
    <property type="entry name" value="Glyco_trans_2-like"/>
</dbReference>
<evidence type="ECO:0000313" key="3">
    <source>
        <dbReference type="Proteomes" id="UP000295043"/>
    </source>
</evidence>
<evidence type="ECO:0000259" key="1">
    <source>
        <dbReference type="Pfam" id="PF00535"/>
    </source>
</evidence>
<keyword evidence="2" id="KW-0808">Transferase</keyword>
<dbReference type="InterPro" id="IPR050834">
    <property type="entry name" value="Glycosyltransf_2"/>
</dbReference>
<name>A0A4V2RF55_9HYPH</name>
<proteinExistence type="predicted"/>
<gene>
    <name evidence="2" type="ORF">EV184_10662</name>
</gene>
<dbReference type="EMBL" id="SLVU01000006">
    <property type="protein sequence ID" value="TCN31290.1"/>
    <property type="molecule type" value="Genomic_DNA"/>
</dbReference>
<dbReference type="PANTHER" id="PTHR43685">
    <property type="entry name" value="GLYCOSYLTRANSFERASE"/>
    <property type="match status" value="1"/>
</dbReference>
<dbReference type="Pfam" id="PF00535">
    <property type="entry name" value="Glycos_transf_2"/>
    <property type="match status" value="1"/>
</dbReference>